<dbReference type="EMBL" id="JADIMO010000037">
    <property type="protein sequence ID" value="MBO8444732.1"/>
    <property type="molecule type" value="Genomic_DNA"/>
</dbReference>
<dbReference type="AlphaFoldDB" id="A0A9D9EBA1"/>
<comment type="caution">
    <text evidence="2">The sequence shown here is derived from an EMBL/GenBank/DDBJ whole genome shotgun (WGS) entry which is preliminary data.</text>
</comment>
<reference evidence="2" key="2">
    <citation type="journal article" date="2021" name="PeerJ">
        <title>Extensive microbial diversity within the chicken gut microbiome revealed by metagenomics and culture.</title>
        <authorList>
            <person name="Gilroy R."/>
            <person name="Ravi A."/>
            <person name="Getino M."/>
            <person name="Pursley I."/>
            <person name="Horton D.L."/>
            <person name="Alikhan N.F."/>
            <person name="Baker D."/>
            <person name="Gharbi K."/>
            <person name="Hall N."/>
            <person name="Watson M."/>
            <person name="Adriaenssens E.M."/>
            <person name="Foster-Nyarko E."/>
            <person name="Jarju S."/>
            <person name="Secka A."/>
            <person name="Antonio M."/>
            <person name="Oren A."/>
            <person name="Chaudhuri R.R."/>
            <person name="La Ragione R."/>
            <person name="Hildebrand F."/>
            <person name="Pallen M.J."/>
        </authorList>
    </citation>
    <scope>NUCLEOTIDE SEQUENCE</scope>
    <source>
        <strain evidence="2">D5-748</strain>
    </source>
</reference>
<name>A0A9D9EBA1_9BACT</name>
<gene>
    <name evidence="2" type="ORF">IAC23_03420</name>
</gene>
<feature type="chain" id="PRO_5038899809" description="Outer membrane protein beta-barrel domain-containing protein" evidence="1">
    <location>
        <begin position="20"/>
        <end position="271"/>
    </location>
</feature>
<evidence type="ECO:0000313" key="3">
    <source>
        <dbReference type="Proteomes" id="UP000823619"/>
    </source>
</evidence>
<proteinExistence type="predicted"/>
<organism evidence="2 3">
    <name type="scientific">Candidatus Cryptobacteroides merdavium</name>
    <dbReference type="NCBI Taxonomy" id="2840769"/>
    <lineage>
        <taxon>Bacteria</taxon>
        <taxon>Pseudomonadati</taxon>
        <taxon>Bacteroidota</taxon>
        <taxon>Bacteroidia</taxon>
        <taxon>Bacteroidales</taxon>
        <taxon>Candidatus Cryptobacteroides</taxon>
    </lineage>
</organism>
<feature type="signal peptide" evidence="1">
    <location>
        <begin position="1"/>
        <end position="19"/>
    </location>
</feature>
<sequence>MNKIFTTILLAALALDVSAASKEKEQKEPFDRGISREKTVFIPKGTVGAGVSFSYNNYSIGNAANDAGYSMLFSLLQDMHGNMVSFGVAPYASYFFTDNIAVGARFDYDRSSLGLGNLNIALGDAMSLSLNNFNYFKQSYTGSVFLRNYVPFANSKRFALFTELRATGGYGQSETYKIDGQDKFGTYQDIYQFELGLVPGVTAFITNEVAVEVSVGVLGFNYQKVVQTTNQVERSEMENSSANFRINLFSIALGISFYIPTGDNRTRNSSK</sequence>
<dbReference type="Proteomes" id="UP000823619">
    <property type="component" value="Unassembled WGS sequence"/>
</dbReference>
<accession>A0A9D9EBA1</accession>
<reference evidence="2" key="1">
    <citation type="submission" date="2020-10" db="EMBL/GenBank/DDBJ databases">
        <authorList>
            <person name="Gilroy R."/>
        </authorList>
    </citation>
    <scope>NUCLEOTIDE SEQUENCE</scope>
    <source>
        <strain evidence="2">D5-748</strain>
    </source>
</reference>
<protein>
    <recommendedName>
        <fullName evidence="4">Outer membrane protein beta-barrel domain-containing protein</fullName>
    </recommendedName>
</protein>
<evidence type="ECO:0000256" key="1">
    <source>
        <dbReference type="SAM" id="SignalP"/>
    </source>
</evidence>
<evidence type="ECO:0000313" key="2">
    <source>
        <dbReference type="EMBL" id="MBO8444732.1"/>
    </source>
</evidence>
<evidence type="ECO:0008006" key="4">
    <source>
        <dbReference type="Google" id="ProtNLM"/>
    </source>
</evidence>
<keyword evidence="1" id="KW-0732">Signal</keyword>